<keyword evidence="4" id="KW-1185">Reference proteome</keyword>
<accession>A0A7J7LIG8</accession>
<feature type="domain" description="F-box" evidence="1">
    <location>
        <begin position="16"/>
        <end position="52"/>
    </location>
</feature>
<organism evidence="3 4">
    <name type="scientific">Kingdonia uniflora</name>
    <dbReference type="NCBI Taxonomy" id="39325"/>
    <lineage>
        <taxon>Eukaryota</taxon>
        <taxon>Viridiplantae</taxon>
        <taxon>Streptophyta</taxon>
        <taxon>Embryophyta</taxon>
        <taxon>Tracheophyta</taxon>
        <taxon>Spermatophyta</taxon>
        <taxon>Magnoliopsida</taxon>
        <taxon>Ranunculales</taxon>
        <taxon>Circaeasteraceae</taxon>
        <taxon>Kingdonia</taxon>
    </lineage>
</organism>
<comment type="caution">
    <text evidence="3">The sequence shown here is derived from an EMBL/GenBank/DDBJ whole genome shotgun (WGS) entry which is preliminary data.</text>
</comment>
<dbReference type="InterPro" id="IPR001810">
    <property type="entry name" value="F-box_dom"/>
</dbReference>
<gene>
    <name evidence="3" type="ORF">GIB67_039435</name>
</gene>
<dbReference type="Proteomes" id="UP000541444">
    <property type="component" value="Unassembled WGS sequence"/>
</dbReference>
<reference evidence="3 4" key="1">
    <citation type="journal article" date="2020" name="IScience">
        <title>Genome Sequencing of the Endangered Kingdonia uniflora (Circaeasteraceae, Ranunculales) Reveals Potential Mechanisms of Evolutionary Specialization.</title>
        <authorList>
            <person name="Sun Y."/>
            <person name="Deng T."/>
            <person name="Zhang A."/>
            <person name="Moore M.J."/>
            <person name="Landis J.B."/>
            <person name="Lin N."/>
            <person name="Zhang H."/>
            <person name="Zhang X."/>
            <person name="Huang J."/>
            <person name="Zhang X."/>
            <person name="Sun H."/>
            <person name="Wang H."/>
        </authorList>
    </citation>
    <scope>NUCLEOTIDE SEQUENCE [LARGE SCALE GENOMIC DNA]</scope>
    <source>
        <strain evidence="3">TB1705</strain>
        <tissue evidence="3">Leaf</tissue>
    </source>
</reference>
<evidence type="ECO:0000313" key="3">
    <source>
        <dbReference type="EMBL" id="KAF6142471.1"/>
    </source>
</evidence>
<evidence type="ECO:0000313" key="4">
    <source>
        <dbReference type="Proteomes" id="UP000541444"/>
    </source>
</evidence>
<dbReference type="InterPro" id="IPR013187">
    <property type="entry name" value="F-box-assoc_dom_typ3"/>
</dbReference>
<dbReference type="PANTHER" id="PTHR31672">
    <property type="entry name" value="BNACNNG10540D PROTEIN"/>
    <property type="match status" value="1"/>
</dbReference>
<sequence>MEINGADNTDNLLIALPRLPWEIVCDIVSRFPIEAIVRFTSLSKACYSLKKDAAFIKLQLTRAKRRIIIEKRTANPMEEPLHGLYLLDEGEGGDSWKGREIPIRSGDECYLGTAASCNGLLCVHSENTEAVPLFIYNPLTRESVTLPLSNPKAEFCIITTGFGFDSETGKYKVVKLFKIDRKSGDSGGLPFRIEGEIITVGEKSWRRLGVPYIVLFGMRSSPVFSGGALHWIIDKTVHPSGLEKLLALDISTERFRSIDFSMTVRFPDNLHLVNYGDSLALIERGDWDKLRVCKILGTKGCYKTHKSSYEIPVVRTPVIWNLSFRGFWSNDNFVFQCMPKNSSEETNKNDHLALCCPKKKEFRIVEIFGVPNLFRAIFFVPTFVSLSA</sequence>
<dbReference type="Pfam" id="PF00646">
    <property type="entry name" value="F-box"/>
    <property type="match status" value="1"/>
</dbReference>
<dbReference type="InterPro" id="IPR050796">
    <property type="entry name" value="SCF_F-box_component"/>
</dbReference>
<evidence type="ECO:0000259" key="1">
    <source>
        <dbReference type="Pfam" id="PF00646"/>
    </source>
</evidence>
<dbReference type="Pfam" id="PF08268">
    <property type="entry name" value="FBA_3"/>
    <property type="match status" value="1"/>
</dbReference>
<dbReference type="AlphaFoldDB" id="A0A7J7LIG8"/>
<evidence type="ECO:0008006" key="5">
    <source>
        <dbReference type="Google" id="ProtNLM"/>
    </source>
</evidence>
<name>A0A7J7LIG8_9MAGN</name>
<evidence type="ECO:0000259" key="2">
    <source>
        <dbReference type="Pfam" id="PF08268"/>
    </source>
</evidence>
<proteinExistence type="predicted"/>
<feature type="domain" description="F-box associated beta-propeller type 3" evidence="2">
    <location>
        <begin position="108"/>
        <end position="372"/>
    </location>
</feature>
<protein>
    <recommendedName>
        <fullName evidence="5">F-box domain-containing protein</fullName>
    </recommendedName>
</protein>
<dbReference type="EMBL" id="JACGCM010002254">
    <property type="protein sequence ID" value="KAF6142471.1"/>
    <property type="molecule type" value="Genomic_DNA"/>
</dbReference>
<dbReference type="InterPro" id="IPR017451">
    <property type="entry name" value="F-box-assoc_interact_dom"/>
</dbReference>
<dbReference type="NCBIfam" id="TIGR01640">
    <property type="entry name" value="F_box_assoc_1"/>
    <property type="match status" value="1"/>
</dbReference>
<dbReference type="OrthoDB" id="5319261at2759"/>